<dbReference type="Proteomes" id="UP000283530">
    <property type="component" value="Unassembled WGS sequence"/>
</dbReference>
<protein>
    <submittedName>
        <fullName evidence="1">Uncharacterized protein</fullName>
    </submittedName>
</protein>
<reference evidence="1 2" key="1">
    <citation type="journal article" date="2019" name="Nat. Plants">
        <title>Stout camphor tree genome fills gaps in understanding of flowering plant genome evolution.</title>
        <authorList>
            <person name="Chaw S.M."/>
            <person name="Liu Y.C."/>
            <person name="Wu Y.W."/>
            <person name="Wang H.Y."/>
            <person name="Lin C.I."/>
            <person name="Wu C.S."/>
            <person name="Ke H.M."/>
            <person name="Chang L.Y."/>
            <person name="Hsu C.Y."/>
            <person name="Yang H.T."/>
            <person name="Sudianto E."/>
            <person name="Hsu M.H."/>
            <person name="Wu K.P."/>
            <person name="Wang L.N."/>
            <person name="Leebens-Mack J.H."/>
            <person name="Tsai I.J."/>
        </authorList>
    </citation>
    <scope>NUCLEOTIDE SEQUENCE [LARGE SCALE GENOMIC DNA]</scope>
    <source>
        <strain evidence="2">cv. Chaw 1501</strain>
        <tissue evidence="1">Young leaves</tissue>
    </source>
</reference>
<comment type="caution">
    <text evidence="1">The sequence shown here is derived from an EMBL/GenBank/DDBJ whole genome shotgun (WGS) entry which is preliminary data.</text>
</comment>
<organism evidence="1 2">
    <name type="scientific">Cinnamomum micranthum f. kanehirae</name>
    <dbReference type="NCBI Taxonomy" id="337451"/>
    <lineage>
        <taxon>Eukaryota</taxon>
        <taxon>Viridiplantae</taxon>
        <taxon>Streptophyta</taxon>
        <taxon>Embryophyta</taxon>
        <taxon>Tracheophyta</taxon>
        <taxon>Spermatophyta</taxon>
        <taxon>Magnoliopsida</taxon>
        <taxon>Magnoliidae</taxon>
        <taxon>Laurales</taxon>
        <taxon>Lauraceae</taxon>
        <taxon>Cinnamomum</taxon>
    </lineage>
</organism>
<evidence type="ECO:0000313" key="1">
    <source>
        <dbReference type="EMBL" id="RWR73115.1"/>
    </source>
</evidence>
<keyword evidence="2" id="KW-1185">Reference proteome</keyword>
<sequence>MLQIRYFVSYLFNVITHQSCPLFVEVDFLPRDTVGNFQGFHIQFIFTFRSPKTIEPASLRAIANSRVQNFVV</sequence>
<evidence type="ECO:0000313" key="2">
    <source>
        <dbReference type="Proteomes" id="UP000283530"/>
    </source>
</evidence>
<gene>
    <name evidence="1" type="ORF">CKAN_00136800</name>
</gene>
<dbReference type="EMBL" id="QPKB01000001">
    <property type="protein sequence ID" value="RWR73115.1"/>
    <property type="molecule type" value="Genomic_DNA"/>
</dbReference>
<dbReference type="AlphaFoldDB" id="A0A443N3M6"/>
<accession>A0A443N3M6</accession>
<name>A0A443N3M6_9MAGN</name>
<proteinExistence type="predicted"/>